<protein>
    <submittedName>
        <fullName evidence="3">Uncharacterized protein</fullName>
    </submittedName>
</protein>
<feature type="chain" id="PRO_5012781294" evidence="2">
    <location>
        <begin position="34"/>
        <end position="217"/>
    </location>
</feature>
<name>A0A212J707_9DELT</name>
<evidence type="ECO:0000256" key="2">
    <source>
        <dbReference type="SAM" id="SignalP"/>
    </source>
</evidence>
<feature type="compositionally biased region" description="Low complexity" evidence="1">
    <location>
        <begin position="76"/>
        <end position="101"/>
    </location>
</feature>
<evidence type="ECO:0000256" key="1">
    <source>
        <dbReference type="SAM" id="MobiDB-lite"/>
    </source>
</evidence>
<sequence>MKTNTTLPYALSFLFLLVCLTVTPGTGVCPAHAADAAPAAKKTPEAKKPPVAKAQPKAKPKVAPRQTPAALTNIEASAPKKVAPAAPTKSQTAAAPAQQQTAVDDKLKNSLDVFAKDCITRMNKQRRPGITDKEVKRQPDGSFMARYMAVDPDSLVTSYNPTDNNKTIKYIGRMNYHEVEYVCTGKDQKQALAGPFNESNRTPITELIKYKGGKWTY</sequence>
<keyword evidence="2" id="KW-0732">Signal</keyword>
<proteinExistence type="predicted"/>
<dbReference type="AlphaFoldDB" id="A0A212J707"/>
<organism evidence="3">
    <name type="scientific">uncultured delta proteobacterium</name>
    <dbReference type="NCBI Taxonomy" id="34034"/>
    <lineage>
        <taxon>Bacteria</taxon>
        <taxon>Deltaproteobacteria</taxon>
        <taxon>environmental samples</taxon>
    </lineage>
</organism>
<gene>
    <name evidence="3" type="ORF">KL86DPRO_10837</name>
</gene>
<accession>A0A212J707</accession>
<dbReference type="EMBL" id="FLUQ01000001">
    <property type="protein sequence ID" value="SBV95251.1"/>
    <property type="molecule type" value="Genomic_DNA"/>
</dbReference>
<reference evidence="3" key="1">
    <citation type="submission" date="2016-04" db="EMBL/GenBank/DDBJ databases">
        <authorList>
            <person name="Evans L.H."/>
            <person name="Alamgir A."/>
            <person name="Owens N."/>
            <person name="Weber N.D."/>
            <person name="Virtaneva K."/>
            <person name="Barbian K."/>
            <person name="Babar A."/>
            <person name="Rosenke K."/>
        </authorList>
    </citation>
    <scope>NUCLEOTIDE SEQUENCE</scope>
    <source>
        <strain evidence="3">86</strain>
    </source>
</reference>
<evidence type="ECO:0000313" key="3">
    <source>
        <dbReference type="EMBL" id="SBV95251.1"/>
    </source>
</evidence>
<feature type="signal peptide" evidence="2">
    <location>
        <begin position="1"/>
        <end position="33"/>
    </location>
</feature>
<feature type="region of interest" description="Disordered" evidence="1">
    <location>
        <begin position="39"/>
        <end position="101"/>
    </location>
</feature>